<feature type="transmembrane region" description="Helical" evidence="1">
    <location>
        <begin position="5"/>
        <end position="26"/>
    </location>
</feature>
<reference evidence="2 3" key="1">
    <citation type="submission" date="2010-05" db="EMBL/GenBank/DDBJ databases">
        <title>Complete sequence of Thermoanaerobacter mathranii subsp. mathranii mathranii str. A3.</title>
        <authorList>
            <consortium name="US DOE Joint Genome Institute"/>
            <person name="Lucas S."/>
            <person name="Copeland A."/>
            <person name="Lapidus A."/>
            <person name="Cheng J.-F."/>
            <person name="Bruce D."/>
            <person name="Goodwin L."/>
            <person name="Pitluck S."/>
            <person name="Held B."/>
            <person name="Detter J.C."/>
            <person name="Han C."/>
            <person name="Tapia R."/>
            <person name="Land M."/>
            <person name="Hauser L."/>
            <person name="Kyrpides N."/>
            <person name="Mikhailova N."/>
            <person name="Zhou J."/>
            <person name="Hemme C."/>
            <person name="Woyke T."/>
        </authorList>
    </citation>
    <scope>NUCLEOTIDE SEQUENCE [LARGE SCALE GENOMIC DNA]</scope>
    <source>
        <strain evidence="2 3">A3</strain>
    </source>
</reference>
<dbReference type="Proteomes" id="UP000002064">
    <property type="component" value="Chromosome"/>
</dbReference>
<feature type="transmembrane region" description="Helical" evidence="1">
    <location>
        <begin position="130"/>
        <end position="154"/>
    </location>
</feature>
<name>A0ABN3Z681_THEM3</name>
<dbReference type="EMBL" id="CP002032">
    <property type="protein sequence ID" value="ADH61209.1"/>
    <property type="molecule type" value="Genomic_DNA"/>
</dbReference>
<organism evidence="2 3">
    <name type="scientific">Thermoanaerobacter mathranii subsp. mathranii (strain DSM 11426 / CCUG 53645 / CIP 108742 / A3)</name>
    <dbReference type="NCBI Taxonomy" id="583358"/>
    <lineage>
        <taxon>Bacteria</taxon>
        <taxon>Bacillati</taxon>
        <taxon>Bacillota</taxon>
        <taxon>Clostridia</taxon>
        <taxon>Thermoanaerobacterales</taxon>
        <taxon>Thermoanaerobacteraceae</taxon>
        <taxon>Thermoanaerobacter</taxon>
    </lineage>
</organism>
<evidence type="ECO:0000313" key="3">
    <source>
        <dbReference type="Proteomes" id="UP000002064"/>
    </source>
</evidence>
<evidence type="ECO:0000256" key="1">
    <source>
        <dbReference type="SAM" id="Phobius"/>
    </source>
</evidence>
<gene>
    <name evidence="2" type="ordered locus">Tmath_1498</name>
</gene>
<feature type="transmembrane region" description="Helical" evidence="1">
    <location>
        <begin position="57"/>
        <end position="82"/>
    </location>
</feature>
<keyword evidence="1" id="KW-0472">Membrane</keyword>
<sequence>MKNKLVWFVVFLVAYLITNVAVQFFWKGIINPGQVLGAVIGIAIAFLIVAAPKNSIVLWIGAVLVVLSVPIALVGLVSLFLSMFSIHFTGWGIIGIYVLGVLAILYLTMRFGSKQFFQNPVMDERSLLHYAWSGSWSFIFLNLLIIGALLQPWIAFDQLGLWVGVLIAGLLFWLTTLVILEMKK</sequence>
<protein>
    <submittedName>
        <fullName evidence="2">Uncharacterized protein</fullName>
    </submittedName>
</protein>
<feature type="transmembrane region" description="Helical" evidence="1">
    <location>
        <begin position="160"/>
        <end position="180"/>
    </location>
</feature>
<evidence type="ECO:0000313" key="2">
    <source>
        <dbReference type="EMBL" id="ADH61209.1"/>
    </source>
</evidence>
<keyword evidence="1" id="KW-0812">Transmembrane</keyword>
<keyword evidence="1" id="KW-1133">Transmembrane helix</keyword>
<accession>A0ABN3Z681</accession>
<feature type="transmembrane region" description="Helical" evidence="1">
    <location>
        <begin position="88"/>
        <end position="109"/>
    </location>
</feature>
<keyword evidence="3" id="KW-1185">Reference proteome</keyword>
<dbReference type="RefSeq" id="WP_013150496.1">
    <property type="nucleotide sequence ID" value="NC_014209.1"/>
</dbReference>
<proteinExistence type="predicted"/>
<feature type="transmembrane region" description="Helical" evidence="1">
    <location>
        <begin position="32"/>
        <end position="50"/>
    </location>
</feature>